<proteinExistence type="predicted"/>
<protein>
    <submittedName>
        <fullName evidence="2">Uncharacterized protein</fullName>
    </submittedName>
</protein>
<feature type="region of interest" description="Disordered" evidence="1">
    <location>
        <begin position="337"/>
        <end position="358"/>
    </location>
</feature>
<sequence length="531" mass="59843">MAMRRLNPYGDGAPQGDPFVNEAPSYPQAYTHFPVVRGRETPRIGRGPPPNPSRHGRSVSIDSPTVAQRHASGNPMFFDPASDANAKSYWLPRTARSRSSKRPMDTVLDENRNLVSSVGELKQHVTMLEQGGYALQAGRRRGPQRGRPVTRMPSTRRPVSQQSENDSDDFIDPVLRAVEALDGASETTTETEFSEDADDTASIADGHNGGPVAIDDGTLTRGERKATRLRISQIFRQVCNVFGKEWPAVSELRVNPITKRQYPTPNFNSDVLHPDNCALFRKVGLRAQVVLSDTAAWPKALKRLKTLKDPIVWDLDFTTECAKKSFRSYKKQWQAQATIEGREKAEEKEKRDRRTQRRVLKSEQIKKISDAVAEENDMDAMFICDSTHPEYLSDEMSGPDSDAETPETHENWKFRMATIAKLPKDPASLKNTHFLEVLVSEWRAEASTDFVHSLQRRYKKNGKGGSAQQYHGVCAGRRSTRIPRYAPYNSGIKQDWFEDVKKNPDLALQVEDWGRYETPDGCEFKSIPLPA</sequence>
<evidence type="ECO:0000313" key="3">
    <source>
        <dbReference type="Proteomes" id="UP001218218"/>
    </source>
</evidence>
<feature type="region of interest" description="Disordered" evidence="1">
    <location>
        <begin position="137"/>
        <end position="168"/>
    </location>
</feature>
<gene>
    <name evidence="2" type="ORF">DFH08DRAFT_1089431</name>
</gene>
<keyword evidence="3" id="KW-1185">Reference proteome</keyword>
<feature type="region of interest" description="Disordered" evidence="1">
    <location>
        <begin position="1"/>
        <end position="83"/>
    </location>
</feature>
<comment type="caution">
    <text evidence="2">The sequence shown here is derived from an EMBL/GenBank/DDBJ whole genome shotgun (WGS) entry which is preliminary data.</text>
</comment>
<evidence type="ECO:0000313" key="2">
    <source>
        <dbReference type="EMBL" id="KAJ7303412.1"/>
    </source>
</evidence>
<dbReference type="Proteomes" id="UP001218218">
    <property type="component" value="Unassembled WGS sequence"/>
</dbReference>
<reference evidence="2" key="1">
    <citation type="submission" date="2023-03" db="EMBL/GenBank/DDBJ databases">
        <title>Massive genome expansion in bonnet fungi (Mycena s.s.) driven by repeated elements and novel gene families across ecological guilds.</title>
        <authorList>
            <consortium name="Lawrence Berkeley National Laboratory"/>
            <person name="Harder C.B."/>
            <person name="Miyauchi S."/>
            <person name="Viragh M."/>
            <person name="Kuo A."/>
            <person name="Thoen E."/>
            <person name="Andreopoulos B."/>
            <person name="Lu D."/>
            <person name="Skrede I."/>
            <person name="Drula E."/>
            <person name="Henrissat B."/>
            <person name="Morin E."/>
            <person name="Kohler A."/>
            <person name="Barry K."/>
            <person name="LaButti K."/>
            <person name="Morin E."/>
            <person name="Salamov A."/>
            <person name="Lipzen A."/>
            <person name="Mereny Z."/>
            <person name="Hegedus B."/>
            <person name="Baldrian P."/>
            <person name="Stursova M."/>
            <person name="Weitz H."/>
            <person name="Taylor A."/>
            <person name="Grigoriev I.V."/>
            <person name="Nagy L.G."/>
            <person name="Martin F."/>
            <person name="Kauserud H."/>
        </authorList>
    </citation>
    <scope>NUCLEOTIDE SEQUENCE</scope>
    <source>
        <strain evidence="2">CBHHK002</strain>
    </source>
</reference>
<feature type="region of interest" description="Disordered" evidence="1">
    <location>
        <begin position="183"/>
        <end position="217"/>
    </location>
</feature>
<feature type="compositionally biased region" description="Basic and acidic residues" evidence="1">
    <location>
        <begin position="340"/>
        <end position="352"/>
    </location>
</feature>
<evidence type="ECO:0000256" key="1">
    <source>
        <dbReference type="SAM" id="MobiDB-lite"/>
    </source>
</evidence>
<name>A0AAD6Z1A3_9AGAR</name>
<organism evidence="2 3">
    <name type="scientific">Mycena albidolilacea</name>
    <dbReference type="NCBI Taxonomy" id="1033008"/>
    <lineage>
        <taxon>Eukaryota</taxon>
        <taxon>Fungi</taxon>
        <taxon>Dikarya</taxon>
        <taxon>Basidiomycota</taxon>
        <taxon>Agaricomycotina</taxon>
        <taxon>Agaricomycetes</taxon>
        <taxon>Agaricomycetidae</taxon>
        <taxon>Agaricales</taxon>
        <taxon>Marasmiineae</taxon>
        <taxon>Mycenaceae</taxon>
        <taxon>Mycena</taxon>
    </lineage>
</organism>
<dbReference type="EMBL" id="JARIHO010000106">
    <property type="protein sequence ID" value="KAJ7303412.1"/>
    <property type="molecule type" value="Genomic_DNA"/>
</dbReference>
<dbReference type="AlphaFoldDB" id="A0AAD6Z1A3"/>
<accession>A0AAD6Z1A3</accession>